<dbReference type="GO" id="GO:0005886">
    <property type="term" value="C:plasma membrane"/>
    <property type="evidence" value="ECO:0007669"/>
    <property type="project" value="UniProtKB-SubCell"/>
</dbReference>
<keyword evidence="5 11" id="KW-0732">Signal</keyword>
<comment type="subcellular location">
    <subcellularLocation>
        <location evidence="2">Cell membrane</location>
        <topology evidence="2">Lipid-anchor</topology>
        <topology evidence="2">GPI-anchor</topology>
    </subcellularLocation>
</comment>
<organism evidence="13">
    <name type="scientific">Trypanosoma brucei</name>
    <dbReference type="NCBI Taxonomy" id="5691"/>
    <lineage>
        <taxon>Eukaryota</taxon>
        <taxon>Discoba</taxon>
        <taxon>Euglenozoa</taxon>
        <taxon>Kinetoplastea</taxon>
        <taxon>Metakinetoplastina</taxon>
        <taxon>Trypanosomatida</taxon>
        <taxon>Trypanosomatidae</taxon>
        <taxon>Trypanosoma</taxon>
    </lineage>
</organism>
<keyword evidence="8" id="KW-0449">Lipoprotein</keyword>
<feature type="non-terminal residue" evidence="13">
    <location>
        <position position="1"/>
    </location>
</feature>
<evidence type="ECO:0000256" key="9">
    <source>
        <dbReference type="SAM" id="Coils"/>
    </source>
</evidence>
<evidence type="ECO:0000259" key="12">
    <source>
        <dbReference type="Pfam" id="PF13206"/>
    </source>
</evidence>
<evidence type="ECO:0000256" key="10">
    <source>
        <dbReference type="SAM" id="MobiDB-lite"/>
    </source>
</evidence>
<dbReference type="VEuPathDB" id="TriTrypDB:Tb427_000567200"/>
<evidence type="ECO:0000256" key="1">
    <source>
        <dbReference type="ARBA" id="ARBA00002523"/>
    </source>
</evidence>
<comment type="function">
    <text evidence="1">VSG forms a coat on the surface of the parasite. The trypanosome evades the immune response of the host by expressing a series of antigenically distinct VSGs from an estimated 1000 VSG genes.</text>
</comment>
<reference evidence="13" key="1">
    <citation type="submission" date="2013-02" db="EMBL/GenBank/DDBJ databases">
        <authorList>
            <person name="Cross G.A.M."/>
            <person name="Kim H.-S."/>
            <person name="Wickstead B."/>
        </authorList>
    </citation>
    <scope>NUCLEOTIDE SEQUENCE</scope>
    <source>
        <strain evidence="13">Lister 427</strain>
    </source>
</reference>
<feature type="compositionally biased region" description="Basic and acidic residues" evidence="10">
    <location>
        <begin position="388"/>
        <end position="397"/>
    </location>
</feature>
<evidence type="ECO:0000256" key="3">
    <source>
        <dbReference type="ARBA" id="ARBA00022475"/>
    </source>
</evidence>
<evidence type="ECO:0000256" key="6">
    <source>
        <dbReference type="ARBA" id="ARBA00023136"/>
    </source>
</evidence>
<keyword evidence="7" id="KW-0325">Glycoprotein</keyword>
<keyword evidence="9" id="KW-0175">Coiled coil</keyword>
<evidence type="ECO:0000256" key="11">
    <source>
        <dbReference type="SAM" id="SignalP"/>
    </source>
</evidence>
<dbReference type="InterPro" id="IPR025932">
    <property type="entry name" value="Trypano_VSG_B_N_dom"/>
</dbReference>
<feature type="coiled-coil region" evidence="9">
    <location>
        <begin position="141"/>
        <end position="173"/>
    </location>
</feature>
<dbReference type="EMBL" id="KC612534">
    <property type="protein sequence ID" value="AGH59965.1"/>
    <property type="molecule type" value="Genomic_DNA"/>
</dbReference>
<sequence>IVFFVFFLSLATFRPEDTAAGDNAKEHNLMCRLIQLVERQLSIPELDTSASSVQATMNEINVSTSEPEWTSLFKVETEDSSSQQFPATGPAIRHKEDWQPRWDAWSKAALAAHARTKDQGSGNPYPRLTDDAQRRALHVVVEQYAQAAAELAKKQSELKATAQTTAKQEAENELKAAVFGTASRRADVAANKILADASSRANACAGDKAGYSILGDFYCLCNGQSASANNCGSGYSGTNGAGSLTFGPGETTALLNTCTKATDAPTTAADIDALLSEFATALRRDQTADNGKVVLGTTTAHNCNGAANEICVAYTSHFTKQTKKGIEEIPWVIRLRAAQKAMLRMATAAAVHDTLAHQIKTLKTKMDVAYKAAVQGRLATAETGSQRVKPEQATDKGKHNHHEKCKNPPNKTAEGCADIDCDYDAEKNECKPKSGSETKAAGRGEKSTDVGCGKHTVQTAFEPENKDIKKHCAFLKGKDNEDDKYA</sequence>
<dbReference type="GO" id="GO:0098552">
    <property type="term" value="C:side of membrane"/>
    <property type="evidence" value="ECO:0007669"/>
    <property type="project" value="UniProtKB-KW"/>
</dbReference>
<reference evidence="13" key="2">
    <citation type="journal article" date="2014" name="Mol. Biochem. Parasitol.">
        <title>Capturing the variant surface glycoprotein repertoire (the VSGnome) of Trypanosoma brucei Lister 427.</title>
        <authorList>
            <person name="Cross G.A."/>
            <person name="Kim H.S."/>
            <person name="Wickstead B."/>
        </authorList>
    </citation>
    <scope>NUCLEOTIDE SEQUENCE</scope>
    <source>
        <strain evidence="13">Lister 427</strain>
    </source>
</reference>
<feature type="region of interest" description="Disordered" evidence="10">
    <location>
        <begin position="428"/>
        <end position="453"/>
    </location>
</feature>
<dbReference type="AlphaFoldDB" id="M4TAL3"/>
<proteinExistence type="predicted"/>
<evidence type="ECO:0000256" key="8">
    <source>
        <dbReference type="ARBA" id="ARBA00023288"/>
    </source>
</evidence>
<dbReference type="Pfam" id="PF13206">
    <property type="entry name" value="VSG_B"/>
    <property type="match status" value="1"/>
</dbReference>
<keyword evidence="3" id="KW-1003">Cell membrane</keyword>
<feature type="signal peptide" evidence="11">
    <location>
        <begin position="1"/>
        <end position="20"/>
    </location>
</feature>
<name>M4TAL3_9TRYP</name>
<accession>M4TAL3</accession>
<keyword evidence="4" id="KW-0336">GPI-anchor</keyword>
<feature type="domain" description="Trypanosome variant surface glycoprotein B-type N-terminal" evidence="12">
    <location>
        <begin position="11"/>
        <end position="360"/>
    </location>
</feature>
<evidence type="ECO:0000313" key="13">
    <source>
        <dbReference type="EMBL" id="AGH59965.1"/>
    </source>
</evidence>
<feature type="compositionally biased region" description="Basic and acidic residues" evidence="10">
    <location>
        <begin position="428"/>
        <end position="448"/>
    </location>
</feature>
<feature type="chain" id="PRO_5004058998" evidence="11">
    <location>
        <begin position="21"/>
        <end position="486"/>
    </location>
</feature>
<protein>
    <submittedName>
        <fullName evidence="13">Variant surface glycoprotein 1022</fullName>
    </submittedName>
</protein>
<evidence type="ECO:0000256" key="7">
    <source>
        <dbReference type="ARBA" id="ARBA00023180"/>
    </source>
</evidence>
<evidence type="ECO:0000256" key="4">
    <source>
        <dbReference type="ARBA" id="ARBA00022622"/>
    </source>
</evidence>
<evidence type="ECO:0000256" key="2">
    <source>
        <dbReference type="ARBA" id="ARBA00004609"/>
    </source>
</evidence>
<keyword evidence="6" id="KW-0472">Membrane</keyword>
<evidence type="ECO:0000256" key="5">
    <source>
        <dbReference type="ARBA" id="ARBA00022729"/>
    </source>
</evidence>
<feature type="region of interest" description="Disordered" evidence="10">
    <location>
        <begin position="379"/>
        <end position="409"/>
    </location>
</feature>